<dbReference type="EMBL" id="CP150951">
    <property type="protein sequence ID" value="WZC47937.1"/>
    <property type="molecule type" value="Genomic_DNA"/>
</dbReference>
<evidence type="ECO:0000256" key="1">
    <source>
        <dbReference type="SAM" id="MobiDB-lite"/>
    </source>
</evidence>
<keyword evidence="3" id="KW-1185">Reference proteome</keyword>
<dbReference type="RefSeq" id="WP_341366057.1">
    <property type="nucleotide sequence ID" value="NZ_CP150951.2"/>
</dbReference>
<evidence type="ECO:0000313" key="3">
    <source>
        <dbReference type="Proteomes" id="UP001440612"/>
    </source>
</evidence>
<gene>
    <name evidence="2" type="ORF">AABB29_13710</name>
</gene>
<organism evidence="2 3">
    <name type="scientific">Yoonia phaeophyticola</name>
    <dbReference type="NCBI Taxonomy" id="3137369"/>
    <lineage>
        <taxon>Bacteria</taxon>
        <taxon>Pseudomonadati</taxon>
        <taxon>Pseudomonadota</taxon>
        <taxon>Alphaproteobacteria</taxon>
        <taxon>Rhodobacterales</taxon>
        <taxon>Paracoccaceae</taxon>
        <taxon>Yoonia</taxon>
    </lineage>
</organism>
<dbReference type="Proteomes" id="UP001440612">
    <property type="component" value="Chromosome"/>
</dbReference>
<reference evidence="3" key="1">
    <citation type="submission" date="2024-04" db="EMBL/GenBank/DDBJ databases">
        <title>Phylogenomic analyses of a clade within the roseobacter group suggest taxonomic reassignments of species of the genera Aestuariivita, Citreicella, Loktanella, Nautella, Pelagibaca, Ruegeria, Thalassobius, Thiobacimonas and Tropicibacter, and the proposal o.</title>
        <authorList>
            <person name="Jeon C.O."/>
        </authorList>
    </citation>
    <scope>NUCLEOTIDE SEQUENCE [LARGE SCALE GENOMIC DNA]</scope>
    <source>
        <strain evidence="3">BS5-3</strain>
    </source>
</reference>
<proteinExistence type="predicted"/>
<sequence length="383" mass="42127">MSFSPWPSILSQASQPEPAPSAPSNDPELIAKLVKICGRGPMQDLVGNLDASMDVTQAGGIHMPVSLSSGRNCYICDPGTAYIDYAIEETRHFTTKPWVQKPLLGLIAACRPLLALARLDHQVQANNWLFSTNPVPPLTQQSVAALRDDMIQAHHDRAIVIRSLNAMADNSSIDALKGAGFALLPSRQIYVLDPAADQSSKPDIKRDAKLLADSPYRIVPAASFSANDFSRAEQLYNMLYLDKYTQLNPHYTASFLAQAHQIGLLEIIGLRGPDDQLDGVIGLFSNGNTMTVPILGYDISKPQETGLYRMLNSLGQQRAAKTQQFYNMSAGAASFKRHRGAVATIEYTAVYVRHLKWRQRIATRVIKALLTTIGVRVLRRFAL</sequence>
<name>A0ABZ2V0M9_9RHOB</name>
<evidence type="ECO:0000313" key="2">
    <source>
        <dbReference type="EMBL" id="WZC47937.1"/>
    </source>
</evidence>
<accession>A0ABZ2V0M9</accession>
<feature type="region of interest" description="Disordered" evidence="1">
    <location>
        <begin position="1"/>
        <end position="25"/>
    </location>
</feature>
<protein>
    <submittedName>
        <fullName evidence="2">GNAT family N-acetyltransferase</fullName>
    </submittedName>
</protein>